<evidence type="ECO:0000256" key="10">
    <source>
        <dbReference type="ARBA" id="ARBA00023310"/>
    </source>
</evidence>
<protein>
    <recommendedName>
        <fullName evidence="11">F-ATPase protein 6</fullName>
    </recommendedName>
</protein>
<evidence type="ECO:0000313" key="14">
    <source>
        <dbReference type="Proteomes" id="UP000631114"/>
    </source>
</evidence>
<keyword evidence="5 12" id="KW-0812">Transmembrane</keyword>
<evidence type="ECO:0000313" key="13">
    <source>
        <dbReference type="EMBL" id="KAF9586817.1"/>
    </source>
</evidence>
<dbReference type="GO" id="GO:0046933">
    <property type="term" value="F:proton-transporting ATP synthase activity, rotational mechanism"/>
    <property type="evidence" value="ECO:0007669"/>
    <property type="project" value="TreeGrafter"/>
</dbReference>
<evidence type="ECO:0000256" key="2">
    <source>
        <dbReference type="ARBA" id="ARBA00006810"/>
    </source>
</evidence>
<keyword evidence="6" id="KW-0375">Hydrogen ion transport</keyword>
<dbReference type="AlphaFoldDB" id="A0A835GVD0"/>
<dbReference type="OrthoDB" id="656290at2759"/>
<comment type="caution">
    <text evidence="13">The sequence shown here is derived from an EMBL/GenBank/DDBJ whole genome shotgun (WGS) entry which is preliminary data.</text>
</comment>
<evidence type="ECO:0000256" key="12">
    <source>
        <dbReference type="SAM" id="Phobius"/>
    </source>
</evidence>
<keyword evidence="7 12" id="KW-1133">Transmembrane helix</keyword>
<dbReference type="PANTHER" id="PTHR11410:SF0">
    <property type="entry name" value="ATP SYNTHASE SUBUNIT A"/>
    <property type="match status" value="1"/>
</dbReference>
<comment type="subcellular location">
    <subcellularLocation>
        <location evidence="1">Membrane</location>
        <topology evidence="1">Multi-pass membrane protein</topology>
    </subcellularLocation>
</comment>
<organism evidence="13 14">
    <name type="scientific">Coptis chinensis</name>
    <dbReference type="NCBI Taxonomy" id="261450"/>
    <lineage>
        <taxon>Eukaryota</taxon>
        <taxon>Viridiplantae</taxon>
        <taxon>Streptophyta</taxon>
        <taxon>Embryophyta</taxon>
        <taxon>Tracheophyta</taxon>
        <taxon>Spermatophyta</taxon>
        <taxon>Magnoliopsida</taxon>
        <taxon>Ranunculales</taxon>
        <taxon>Ranunculaceae</taxon>
        <taxon>Coptidoideae</taxon>
        <taxon>Coptis</taxon>
    </lineage>
</organism>
<dbReference type="PANTHER" id="PTHR11410">
    <property type="entry name" value="ATP SYNTHASE SUBUNIT A"/>
    <property type="match status" value="1"/>
</dbReference>
<evidence type="ECO:0000256" key="5">
    <source>
        <dbReference type="ARBA" id="ARBA00022692"/>
    </source>
</evidence>
<dbReference type="EMBL" id="JADFTS010000091">
    <property type="protein sequence ID" value="KAF9586817.1"/>
    <property type="molecule type" value="Genomic_DNA"/>
</dbReference>
<evidence type="ECO:0000256" key="1">
    <source>
        <dbReference type="ARBA" id="ARBA00004141"/>
    </source>
</evidence>
<evidence type="ECO:0000256" key="7">
    <source>
        <dbReference type="ARBA" id="ARBA00022989"/>
    </source>
</evidence>
<sequence length="447" mass="49777">MQVCHKDEAFKRGAGLCNSISIIKKTRKSTSLDGELPDSFTLQVSLAQGTMLYREPGSPSISLGIMARVRLLPGVTKERVAYSPDYRCRRVDKMPDLELNLPLSRGAYGVSCQVKGLAPNHEIQDSARSSSFHSLLGLLRLQLDLRCDQRVKCEIGIEELRMKVICGYLLYTYDRSFRTHQETVQWAHEYGSGDGAKFFYKLVHVGHDGTTLESAPFPKEVGLAGTGTLPIDPASVTAQSPLEQFDILPLIPMNLGDFYFSFTNPSLSMLLTLSIFLLLVYLVTKKGGGFSVPNAWQSLVELIYDFVPNPGSFLRICFLYSSYCSGSRRKEETIGKLTLGRTLQASSKKEHRNYINLRLPCLGLGGIPRYQSIEERSYLKAGLRGGDFGIGSPVRRATALWLLYFSSSFLCNSIDQSPLVIGRPSRLAYDRRASKERRAAANRSLLD</sequence>
<accession>A0A835GVD0</accession>
<keyword evidence="3" id="KW-0813">Transport</keyword>
<dbReference type="GO" id="GO:0045259">
    <property type="term" value="C:proton-transporting ATP synthase complex"/>
    <property type="evidence" value="ECO:0007669"/>
    <property type="project" value="UniProtKB-KW"/>
</dbReference>
<proteinExistence type="inferred from homology"/>
<dbReference type="InterPro" id="IPR045083">
    <property type="entry name" value="ATP_synth_F0_asu_bact/mt"/>
</dbReference>
<comment type="similarity">
    <text evidence="2">Belongs to the ATPase A chain family.</text>
</comment>
<keyword evidence="10" id="KW-0066">ATP synthesis</keyword>
<evidence type="ECO:0000256" key="6">
    <source>
        <dbReference type="ARBA" id="ARBA00022781"/>
    </source>
</evidence>
<keyword evidence="4" id="KW-0138">CF(0)</keyword>
<keyword evidence="8" id="KW-0406">Ion transport</keyword>
<dbReference type="Proteomes" id="UP000631114">
    <property type="component" value="Unassembled WGS sequence"/>
</dbReference>
<name>A0A835GVD0_9MAGN</name>
<evidence type="ECO:0000256" key="3">
    <source>
        <dbReference type="ARBA" id="ARBA00022448"/>
    </source>
</evidence>
<reference evidence="13 14" key="1">
    <citation type="submission" date="2020-10" db="EMBL/GenBank/DDBJ databases">
        <title>The Coptis chinensis genome and diversification of protoberbering-type alkaloids.</title>
        <authorList>
            <person name="Wang B."/>
            <person name="Shu S."/>
            <person name="Song C."/>
            <person name="Liu Y."/>
        </authorList>
    </citation>
    <scope>NUCLEOTIDE SEQUENCE [LARGE SCALE GENOMIC DNA]</scope>
    <source>
        <strain evidence="13">HL-2020</strain>
        <tissue evidence="13">Leaf</tissue>
    </source>
</reference>
<keyword evidence="9 12" id="KW-0472">Membrane</keyword>
<feature type="transmembrane region" description="Helical" evidence="12">
    <location>
        <begin position="258"/>
        <end position="283"/>
    </location>
</feature>
<keyword evidence="14" id="KW-1185">Reference proteome</keyword>
<gene>
    <name evidence="13" type="ORF">IFM89_039963</name>
</gene>
<evidence type="ECO:0000256" key="4">
    <source>
        <dbReference type="ARBA" id="ARBA00022547"/>
    </source>
</evidence>
<evidence type="ECO:0000256" key="8">
    <source>
        <dbReference type="ARBA" id="ARBA00023065"/>
    </source>
</evidence>
<evidence type="ECO:0000256" key="11">
    <source>
        <dbReference type="ARBA" id="ARBA00032954"/>
    </source>
</evidence>
<evidence type="ECO:0000256" key="9">
    <source>
        <dbReference type="ARBA" id="ARBA00023136"/>
    </source>
</evidence>